<dbReference type="InterPro" id="IPR011241">
    <property type="entry name" value="NAGK/NAGSA"/>
</dbReference>
<keyword evidence="14" id="KW-0809">Transit peptide</keyword>
<dbReference type="SUPFAM" id="SSF55347">
    <property type="entry name" value="Glyceraldehyde-3-phosphate dehydrogenase-like, C-terminal domain"/>
    <property type="match status" value="1"/>
</dbReference>
<dbReference type="InterPro" id="IPR058924">
    <property type="entry name" value="AGPR_dimerisation_dom"/>
</dbReference>
<dbReference type="HAMAP" id="MF_00150">
    <property type="entry name" value="ArgC_type1"/>
    <property type="match status" value="1"/>
</dbReference>
<dbReference type="NCBIfam" id="TIGR00761">
    <property type="entry name" value="argB"/>
    <property type="match status" value="1"/>
</dbReference>
<evidence type="ECO:0000256" key="4">
    <source>
        <dbReference type="ARBA" id="ARBA00006830"/>
    </source>
</evidence>
<comment type="subcellular location">
    <subcellularLocation>
        <location evidence="1 19">Mitochondrion</location>
    </subcellularLocation>
</comment>
<keyword evidence="7 19" id="KW-0055">Arginine biosynthesis</keyword>
<evidence type="ECO:0000256" key="1">
    <source>
        <dbReference type="ARBA" id="ARBA00004173"/>
    </source>
</evidence>
<dbReference type="GO" id="GO:0003942">
    <property type="term" value="F:N-acetyl-gamma-glutamyl-phosphate reductase activity"/>
    <property type="evidence" value="ECO:0007669"/>
    <property type="project" value="UniProtKB-UniRule"/>
</dbReference>
<evidence type="ECO:0000256" key="3">
    <source>
        <dbReference type="ARBA" id="ARBA00004862"/>
    </source>
</evidence>
<dbReference type="GO" id="GO:0051287">
    <property type="term" value="F:NAD binding"/>
    <property type="evidence" value="ECO:0007669"/>
    <property type="project" value="UniProtKB-UniRule"/>
</dbReference>
<dbReference type="GO" id="GO:0005524">
    <property type="term" value="F:ATP binding"/>
    <property type="evidence" value="ECO:0007669"/>
    <property type="project" value="UniProtKB-UniRule"/>
</dbReference>
<organism evidence="22 23">
    <name type="scientific">Boothiomyces macroporosus</name>
    <dbReference type="NCBI Taxonomy" id="261099"/>
    <lineage>
        <taxon>Eukaryota</taxon>
        <taxon>Fungi</taxon>
        <taxon>Fungi incertae sedis</taxon>
        <taxon>Chytridiomycota</taxon>
        <taxon>Chytridiomycota incertae sedis</taxon>
        <taxon>Chytridiomycetes</taxon>
        <taxon>Rhizophydiales</taxon>
        <taxon>Terramycetaceae</taxon>
        <taxon>Boothiomyces</taxon>
    </lineage>
</organism>
<keyword evidence="23" id="KW-1185">Reference proteome</keyword>
<name>A0AAD5UJL9_9FUNG</name>
<evidence type="ECO:0000256" key="2">
    <source>
        <dbReference type="ARBA" id="ARBA00004828"/>
    </source>
</evidence>
<keyword evidence="16 19" id="KW-0496">Mitochondrion</keyword>
<comment type="similarity">
    <text evidence="5 19">In the C-terminal section; belongs to the NAGSA dehydrogenase family.</text>
</comment>
<dbReference type="CDD" id="cd24149">
    <property type="entry name" value="AGPR_N_ARG5_6_like"/>
    <property type="match status" value="1"/>
</dbReference>
<dbReference type="InterPro" id="IPR041734">
    <property type="entry name" value="NAGK-fArgBP"/>
</dbReference>
<keyword evidence="13 19" id="KW-0521">NADP</keyword>
<comment type="catalytic activity">
    <reaction evidence="18">
        <text>N-acetyl-L-glutamate + ATP = N-acetyl-L-glutamyl 5-phosphate + ADP</text>
        <dbReference type="Rhea" id="RHEA:14629"/>
        <dbReference type="ChEBI" id="CHEBI:30616"/>
        <dbReference type="ChEBI" id="CHEBI:44337"/>
        <dbReference type="ChEBI" id="CHEBI:57936"/>
        <dbReference type="ChEBI" id="CHEBI:456216"/>
        <dbReference type="EC" id="2.7.2.8"/>
    </reaction>
</comment>
<dbReference type="SMART" id="SM00859">
    <property type="entry name" value="Semialdhyde_dh"/>
    <property type="match status" value="1"/>
</dbReference>
<dbReference type="FunFam" id="3.40.1160.10:FF:000046">
    <property type="entry name" value="N-acetylglutamate kinase / N-acetylglutamate synthase"/>
    <property type="match status" value="1"/>
</dbReference>
<evidence type="ECO:0000256" key="10">
    <source>
        <dbReference type="ARBA" id="ARBA00022741"/>
    </source>
</evidence>
<dbReference type="GO" id="GO:0070401">
    <property type="term" value="F:NADP+ binding"/>
    <property type="evidence" value="ECO:0007669"/>
    <property type="project" value="InterPro"/>
</dbReference>
<evidence type="ECO:0000256" key="16">
    <source>
        <dbReference type="ARBA" id="ARBA00023128"/>
    </source>
</evidence>
<evidence type="ECO:0000256" key="19">
    <source>
        <dbReference type="PIRNR" id="PIRNR036440"/>
    </source>
</evidence>
<keyword evidence="12 19" id="KW-0067">ATP-binding</keyword>
<dbReference type="InterPro" id="IPR036393">
    <property type="entry name" value="AceGlu_kinase-like_sf"/>
</dbReference>
<evidence type="ECO:0000256" key="11">
    <source>
        <dbReference type="ARBA" id="ARBA00022777"/>
    </source>
</evidence>
<evidence type="ECO:0000256" key="8">
    <source>
        <dbReference type="ARBA" id="ARBA00022605"/>
    </source>
</evidence>
<dbReference type="Gene3D" id="3.40.50.720">
    <property type="entry name" value="NAD(P)-binding Rossmann-like Domain"/>
    <property type="match status" value="1"/>
</dbReference>
<sequence>MIRICKQLRKFRLAEKSLSRFAIRPFSASIVPRITEKETIVKLLYNIGSRKEVEQYLQHFSSVESHQFAIIKVGGAVLTDDLDTLASSLTFLHRVGLYPIVVHGAGPQLNGLLDKAGIIPEYEEGIRITDGKTLAIARQVFHQENMKLVEALEKLGTKTRPINGGVFGAEYLDKEKYKYVGKVTSINKELIESSIRAEALPILTSLATTEDGQILNVNADVAAGELAKALQPLKIVYLNEKGGLFHGVTGKKIDVINLDEEYEDLMQQSWVKYGTKLKIREINDLLCALPRSSSVSIISAENLHKELFTHSGAGTLIRRGYKVSSYKGEQIKDLDLSKLRVLLEENDPDVLSGNQTVEQVFKSLLDRKNITVYCDASFDILAVISKESDTPLLEKFVASKTAMLNNVPENVWDCIKSDEKKLAWVSPKTSPHRQWFFERADGSYNFVNRTLFWYGLESEESVQKFIERMVNFDRSQHLTSRPQFSNPVKTQVRSYTRAAFSRSYSTEAKRIGIIGARGYTGQELIHLINNHPHLELVHVSSRELAGQTCVHYSKSQVHYSNIGPDDLAKVDPVDCWVMALPNGVCKPFVNSLLKTPNHPAIIDLSADYRFDSTWQYGLPELYNIRKSFKDVKLVSNPGCYATGSQTGLYPLVSRDLIKSQPTIFGVSGYSGAGTTPSRKNDLNELKDNLMGYTLTNHIHEREISFHSKTPVAFIPHVASWFQGISLTLNVPIKGNYSVEDIHNLFKETYENEPLIKVLDTVPEVKDIAGKHHIEIGGFTLSPAKDRVVFLVTIDNLLKGAATQCLQNINLMLGLKETDGILQ</sequence>
<accession>A0AAD5UJL9</accession>
<dbReference type="PANTHER" id="PTHR23342">
    <property type="entry name" value="N-ACETYLGLUTAMATE SYNTHASE"/>
    <property type="match status" value="1"/>
</dbReference>
<keyword evidence="15 19" id="KW-0560">Oxidoreductase</keyword>
<dbReference type="InterPro" id="IPR036291">
    <property type="entry name" value="NAD(P)-bd_dom_sf"/>
</dbReference>
<dbReference type="AlphaFoldDB" id="A0AAD5UJL9"/>
<dbReference type="InterPro" id="IPR000706">
    <property type="entry name" value="AGPR_type-1"/>
</dbReference>
<comment type="similarity">
    <text evidence="4 19">In the N-terminal section; belongs to the acetylglutamate kinase family.</text>
</comment>
<keyword evidence="8 19" id="KW-0028">Amino-acid biosynthesis</keyword>
<evidence type="ECO:0000256" key="12">
    <source>
        <dbReference type="ARBA" id="ARBA00022840"/>
    </source>
</evidence>
<dbReference type="GO" id="GO:0006526">
    <property type="term" value="P:L-arginine biosynthetic process"/>
    <property type="evidence" value="ECO:0007669"/>
    <property type="project" value="UniProtKB-UniRule"/>
</dbReference>
<gene>
    <name evidence="22" type="ORF">HK103_001741</name>
</gene>
<evidence type="ECO:0000256" key="17">
    <source>
        <dbReference type="ARBA" id="ARBA00023268"/>
    </source>
</evidence>
<dbReference type="NCBIfam" id="TIGR01850">
    <property type="entry name" value="argC"/>
    <property type="match status" value="1"/>
</dbReference>
<dbReference type="InterPro" id="IPR000534">
    <property type="entry name" value="Semialdehyde_DH_NAD-bd"/>
</dbReference>
<evidence type="ECO:0000256" key="7">
    <source>
        <dbReference type="ARBA" id="ARBA00022571"/>
    </source>
</evidence>
<dbReference type="EMBL" id="JADGKB010000015">
    <property type="protein sequence ID" value="KAJ3259850.1"/>
    <property type="molecule type" value="Genomic_DNA"/>
</dbReference>
<comment type="pathway">
    <text evidence="3 19">Amino-acid biosynthesis; L-arginine biosynthesis; N(2)-acetyl-L-ornithine from L-glutamate: step 3/4.</text>
</comment>
<dbReference type="NCBIfam" id="NF003387">
    <property type="entry name" value="PRK04531.1-2"/>
    <property type="match status" value="1"/>
</dbReference>
<keyword evidence="9 19" id="KW-0808">Transferase</keyword>
<keyword evidence="11 19" id="KW-0418">Kinase</keyword>
<evidence type="ECO:0000256" key="14">
    <source>
        <dbReference type="ARBA" id="ARBA00022946"/>
    </source>
</evidence>
<keyword evidence="17 19" id="KW-0511">Multifunctional enzyme</keyword>
<dbReference type="Pfam" id="PF04768">
    <property type="entry name" value="NAT"/>
    <property type="match status" value="1"/>
</dbReference>
<dbReference type="Pfam" id="PF00696">
    <property type="entry name" value="AA_kinase"/>
    <property type="match status" value="1"/>
</dbReference>
<dbReference type="Pfam" id="PF01118">
    <property type="entry name" value="Semialdhyde_dh"/>
    <property type="match status" value="1"/>
</dbReference>
<feature type="domain" description="N-acetyltransferase" evidence="21">
    <location>
        <begin position="323"/>
        <end position="477"/>
    </location>
</feature>
<reference evidence="22" key="1">
    <citation type="submission" date="2020-05" db="EMBL/GenBank/DDBJ databases">
        <title>Phylogenomic resolution of chytrid fungi.</title>
        <authorList>
            <person name="Stajich J.E."/>
            <person name="Amses K."/>
            <person name="Simmons R."/>
            <person name="Seto K."/>
            <person name="Myers J."/>
            <person name="Bonds A."/>
            <person name="Quandt C.A."/>
            <person name="Barry K."/>
            <person name="Liu P."/>
            <person name="Grigoriev I."/>
            <person name="Longcore J.E."/>
            <person name="James T.Y."/>
        </authorList>
    </citation>
    <scope>NUCLEOTIDE SEQUENCE</scope>
    <source>
        <strain evidence="22">PLAUS21</strain>
    </source>
</reference>
<dbReference type="GO" id="GO:0003991">
    <property type="term" value="F:acetylglutamate kinase activity"/>
    <property type="evidence" value="ECO:0007669"/>
    <property type="project" value="UniProtKB-EC"/>
</dbReference>
<feature type="active site" evidence="20">
    <location>
        <position position="639"/>
    </location>
</feature>
<dbReference type="PROSITE" id="PS51731">
    <property type="entry name" value="GNAT_NAGS"/>
    <property type="match status" value="1"/>
</dbReference>
<evidence type="ECO:0000259" key="21">
    <source>
        <dbReference type="PROSITE" id="PS51731"/>
    </source>
</evidence>
<evidence type="ECO:0000256" key="15">
    <source>
        <dbReference type="ARBA" id="ARBA00023002"/>
    </source>
</evidence>
<evidence type="ECO:0000256" key="6">
    <source>
        <dbReference type="ARBA" id="ARBA00013065"/>
    </source>
</evidence>
<dbReference type="EC" id="2.7.2.8" evidence="6"/>
<dbReference type="CDD" id="cd04252">
    <property type="entry name" value="AAK_NAGK-fArgBP"/>
    <property type="match status" value="1"/>
</dbReference>
<dbReference type="CDD" id="cd23936">
    <property type="entry name" value="AGPR_C_ARG5_6_like"/>
    <property type="match status" value="1"/>
</dbReference>
<comment type="pathway">
    <text evidence="2 19">Amino-acid biosynthesis; L-arginine biosynthesis; N(2)-acetyl-L-ornithine from L-glutamate: step 2/4.</text>
</comment>
<evidence type="ECO:0000256" key="9">
    <source>
        <dbReference type="ARBA" id="ARBA00022679"/>
    </source>
</evidence>
<dbReference type="Gene3D" id="3.40.630.30">
    <property type="match status" value="1"/>
</dbReference>
<evidence type="ECO:0000256" key="5">
    <source>
        <dbReference type="ARBA" id="ARBA00007239"/>
    </source>
</evidence>
<dbReference type="InterPro" id="IPR004662">
    <property type="entry name" value="AcgluKinase_fam"/>
</dbReference>
<dbReference type="GO" id="GO:0005759">
    <property type="term" value="C:mitochondrial matrix"/>
    <property type="evidence" value="ECO:0007669"/>
    <property type="project" value="TreeGrafter"/>
</dbReference>
<dbReference type="PIRSF" id="PIRSF036440">
    <property type="entry name" value="ARG5-6"/>
    <property type="match status" value="1"/>
</dbReference>
<protein>
    <recommendedName>
        <fullName evidence="6">acetylglutamate kinase</fullName>
        <ecNumber evidence="6">2.7.2.8</ecNumber>
    </recommendedName>
</protein>
<dbReference type="InterPro" id="IPR023013">
    <property type="entry name" value="AGPR_AS"/>
</dbReference>
<comment type="caution">
    <text evidence="22">The sequence shown here is derived from an EMBL/GenBank/DDBJ whole genome shotgun (WGS) entry which is preliminary data.</text>
</comment>
<dbReference type="InterPro" id="IPR006855">
    <property type="entry name" value="Vertebrate-like_GNAT_dom"/>
</dbReference>
<dbReference type="SUPFAM" id="SSF53633">
    <property type="entry name" value="Carbamate kinase-like"/>
    <property type="match status" value="1"/>
</dbReference>
<dbReference type="Pfam" id="PF22698">
    <property type="entry name" value="Semialdhyde_dhC_1"/>
    <property type="match status" value="1"/>
</dbReference>
<dbReference type="Proteomes" id="UP001210925">
    <property type="component" value="Unassembled WGS sequence"/>
</dbReference>
<evidence type="ECO:0000256" key="13">
    <source>
        <dbReference type="ARBA" id="ARBA00022857"/>
    </source>
</evidence>
<dbReference type="Gene3D" id="3.40.1160.10">
    <property type="entry name" value="Acetylglutamate kinase-like"/>
    <property type="match status" value="1"/>
</dbReference>
<proteinExistence type="inferred from homology"/>
<dbReference type="Gene3D" id="3.30.360.10">
    <property type="entry name" value="Dihydrodipicolinate Reductase, domain 2"/>
    <property type="match status" value="1"/>
</dbReference>
<evidence type="ECO:0000256" key="18">
    <source>
        <dbReference type="ARBA" id="ARBA00048141"/>
    </source>
</evidence>
<evidence type="ECO:0000256" key="20">
    <source>
        <dbReference type="PROSITE-ProRule" id="PRU10010"/>
    </source>
</evidence>
<keyword evidence="10 19" id="KW-0547">Nucleotide-binding</keyword>
<evidence type="ECO:0000313" key="23">
    <source>
        <dbReference type="Proteomes" id="UP001210925"/>
    </source>
</evidence>
<dbReference type="SUPFAM" id="SSF51735">
    <property type="entry name" value="NAD(P)-binding Rossmann-fold domains"/>
    <property type="match status" value="1"/>
</dbReference>
<dbReference type="PANTHER" id="PTHR23342:SF0">
    <property type="entry name" value="N-ACETYLGLUTAMATE SYNTHASE, MITOCHONDRIAL"/>
    <property type="match status" value="1"/>
</dbReference>
<evidence type="ECO:0000313" key="22">
    <source>
        <dbReference type="EMBL" id="KAJ3259850.1"/>
    </source>
</evidence>
<dbReference type="InterPro" id="IPR001048">
    <property type="entry name" value="Asp/Glu/Uridylate_kinase"/>
</dbReference>
<dbReference type="PROSITE" id="PS01224">
    <property type="entry name" value="ARGC"/>
    <property type="match status" value="1"/>
</dbReference>